<evidence type="ECO:0000313" key="2">
    <source>
        <dbReference type="Proteomes" id="UP000176651"/>
    </source>
</evidence>
<sequence length="314" mass="36093">MIERGPQGNTLDQICGELGVTPVAQFRGGEKLPLGEEAATMYLVEGPERKLKNLKVGNFNEDEARKTNWLRERLAGSKLARVPEVLREESGRYILFEHVNGLPLSRESFWKMPSVMDRSFMALSEIDQVLNQEPLSNTEVQEGRDWVRKKLESEWVEPILQDAELTRGGLFTPEFIHHIQSYAGQHQDKLGDIVRIWRDPNGDHMIVPYDTTDRRMGIVDIDIGTRPRHYMPMRLLAWSLLRMADDKLLLETWVRNNREQQHLGAEVNPTFVLSLVGILYDLATGEKDNKSKRLIAIEVKNIIREIIDGSQEEN</sequence>
<proteinExistence type="predicted"/>
<name>A0A1F4NSM2_UNCK3</name>
<organism evidence="1 2">
    <name type="scientific">candidate division Kazan bacterium RBG_13_50_9</name>
    <dbReference type="NCBI Taxonomy" id="1798535"/>
    <lineage>
        <taxon>Bacteria</taxon>
        <taxon>Bacteria division Kazan-3B-28</taxon>
    </lineage>
</organism>
<evidence type="ECO:0008006" key="3">
    <source>
        <dbReference type="Google" id="ProtNLM"/>
    </source>
</evidence>
<dbReference type="AlphaFoldDB" id="A0A1F4NSM2"/>
<accession>A0A1F4NSM2</accession>
<evidence type="ECO:0000313" key="1">
    <source>
        <dbReference type="EMBL" id="OGB74376.1"/>
    </source>
</evidence>
<dbReference type="STRING" id="1798535.A2V68_01370"/>
<dbReference type="Proteomes" id="UP000176651">
    <property type="component" value="Unassembled WGS sequence"/>
</dbReference>
<reference evidence="1 2" key="1">
    <citation type="journal article" date="2016" name="Nat. Commun.">
        <title>Thousands of microbial genomes shed light on interconnected biogeochemical processes in an aquifer system.</title>
        <authorList>
            <person name="Anantharaman K."/>
            <person name="Brown C.T."/>
            <person name="Hug L.A."/>
            <person name="Sharon I."/>
            <person name="Castelle C.J."/>
            <person name="Probst A.J."/>
            <person name="Thomas B.C."/>
            <person name="Singh A."/>
            <person name="Wilkins M.J."/>
            <person name="Karaoz U."/>
            <person name="Brodie E.L."/>
            <person name="Williams K.H."/>
            <person name="Hubbard S.S."/>
            <person name="Banfield J.F."/>
        </authorList>
    </citation>
    <scope>NUCLEOTIDE SEQUENCE [LARGE SCALE GENOMIC DNA]</scope>
</reference>
<gene>
    <name evidence="1" type="ORF">A2V68_01370</name>
</gene>
<protein>
    <recommendedName>
        <fullName evidence="3">Aminoglycoside phosphotransferase domain-containing protein</fullName>
    </recommendedName>
</protein>
<comment type="caution">
    <text evidence="1">The sequence shown here is derived from an EMBL/GenBank/DDBJ whole genome shotgun (WGS) entry which is preliminary data.</text>
</comment>
<dbReference type="EMBL" id="META01000003">
    <property type="protein sequence ID" value="OGB74376.1"/>
    <property type="molecule type" value="Genomic_DNA"/>
</dbReference>